<dbReference type="InterPro" id="IPR003367">
    <property type="entry name" value="Thrombospondin_3-like_rpt"/>
</dbReference>
<evidence type="ECO:0000256" key="11">
    <source>
        <dbReference type="SAM" id="SignalP"/>
    </source>
</evidence>
<feature type="active site" description="Charge relay system" evidence="6 7">
    <location>
        <position position="203"/>
    </location>
</feature>
<dbReference type="InterPro" id="IPR028974">
    <property type="entry name" value="TSP_type-3_rpt"/>
</dbReference>
<dbReference type="Pfam" id="PF02412">
    <property type="entry name" value="TSP_3"/>
    <property type="match status" value="2"/>
</dbReference>
<dbReference type="PANTHER" id="PTHR43806">
    <property type="entry name" value="PEPTIDASE S8"/>
    <property type="match status" value="1"/>
</dbReference>
<evidence type="ECO:0000313" key="13">
    <source>
        <dbReference type="EMBL" id="NOU52241.1"/>
    </source>
</evidence>
<dbReference type="PROSITE" id="PS00137">
    <property type="entry name" value="SUBTILASE_HIS"/>
    <property type="match status" value="1"/>
</dbReference>
<evidence type="ECO:0000313" key="14">
    <source>
        <dbReference type="Proteomes" id="UP000586305"/>
    </source>
</evidence>
<accession>A0A849VKL4</accession>
<evidence type="ECO:0000256" key="2">
    <source>
        <dbReference type="ARBA" id="ARBA00022670"/>
    </source>
</evidence>
<name>A0A849VKL4_9GAMM</name>
<evidence type="ECO:0000256" key="3">
    <source>
        <dbReference type="ARBA" id="ARBA00022729"/>
    </source>
</evidence>
<feature type="domain" description="Peptidase S8/S53" evidence="12">
    <location>
        <begin position="157"/>
        <end position="419"/>
    </location>
</feature>
<dbReference type="CDD" id="cd07474">
    <property type="entry name" value="Peptidases_S8_subtilisin_Vpr-like"/>
    <property type="match status" value="1"/>
</dbReference>
<evidence type="ECO:0000256" key="1">
    <source>
        <dbReference type="ARBA" id="ARBA00011073"/>
    </source>
</evidence>
<dbReference type="InterPro" id="IPR023828">
    <property type="entry name" value="Peptidase_S8_Ser-AS"/>
</dbReference>
<feature type="transmembrane region" description="Helical" evidence="10">
    <location>
        <begin position="1350"/>
        <end position="1369"/>
    </location>
</feature>
<feature type="chain" id="PRO_5032516321" evidence="11">
    <location>
        <begin position="27"/>
        <end position="1382"/>
    </location>
</feature>
<dbReference type="InterPro" id="IPR000209">
    <property type="entry name" value="Peptidase_S8/S53_dom"/>
</dbReference>
<dbReference type="RefSeq" id="WP_171627300.1">
    <property type="nucleotide sequence ID" value="NZ_JABBPG010000008.1"/>
</dbReference>
<keyword evidence="14" id="KW-1185">Reference proteome</keyword>
<feature type="region of interest" description="Disordered" evidence="9">
    <location>
        <begin position="1063"/>
        <end position="1083"/>
    </location>
</feature>
<dbReference type="GO" id="GO:0006508">
    <property type="term" value="P:proteolysis"/>
    <property type="evidence" value="ECO:0007669"/>
    <property type="project" value="UniProtKB-KW"/>
</dbReference>
<dbReference type="InterPro" id="IPR022398">
    <property type="entry name" value="Peptidase_S8_His-AS"/>
</dbReference>
<keyword evidence="2 7" id="KW-0645">Protease</keyword>
<keyword evidence="4 7" id="KW-0378">Hydrolase</keyword>
<dbReference type="Gene3D" id="4.10.1080.10">
    <property type="entry name" value="TSP type-3 repeat"/>
    <property type="match status" value="2"/>
</dbReference>
<feature type="active site" description="Charge relay system" evidence="6 7">
    <location>
        <position position="164"/>
    </location>
</feature>
<dbReference type="SUPFAM" id="SSF52743">
    <property type="entry name" value="Subtilisin-like"/>
    <property type="match status" value="1"/>
</dbReference>
<comment type="similarity">
    <text evidence="1 7 8">Belongs to the peptidase S8 family.</text>
</comment>
<dbReference type="GO" id="GO:0005509">
    <property type="term" value="F:calcium ion binding"/>
    <property type="evidence" value="ECO:0007669"/>
    <property type="project" value="InterPro"/>
</dbReference>
<dbReference type="InterPro" id="IPR036852">
    <property type="entry name" value="Peptidase_S8/S53_dom_sf"/>
</dbReference>
<feature type="active site" description="Charge relay system" evidence="6 7">
    <location>
        <position position="373"/>
    </location>
</feature>
<evidence type="ECO:0000259" key="12">
    <source>
        <dbReference type="Pfam" id="PF00082"/>
    </source>
</evidence>
<evidence type="ECO:0000256" key="7">
    <source>
        <dbReference type="PROSITE-ProRule" id="PRU01240"/>
    </source>
</evidence>
<dbReference type="Proteomes" id="UP000586305">
    <property type="component" value="Unassembled WGS sequence"/>
</dbReference>
<sequence length="1382" mass="151313">MAVVECSSRKCLFSLFLLTCSLFTNASNDLASINTADLAQNVNFIVELNTQPKTASSLHLSKAQNAQQLAQRQQHVIRSVHRVSPSIVIDANYNTVLNGFSGKGKRADIQALQRLPMVKRIHIVEDKTLPPLDKIAARGAYLSFRSGADQTTPTGLGVTVAVLDSGVDYTHPALGGCFGPACKVVGGYNFIDNNHDPMDENGHGTHVAGIIAAQGQNPGIAPDAKILAYKVCTKTCPVSAILQAFEHALDPDGDPNTDDGADIINMSLGGKGDIDSPLTIAVNNVVKKGVTVVVSAGNVGALGPQTIGSPGNAELAITVGSSGSYDNTKAVSEFSSQGPILSHSYQKPDIIAPGYMINSLALNSSDTTMSGTSMAAPHVAGLASLLKEQRPTLSPLEIKSLIVAHSYNKHAPFAKQGNGQMSITRALNAKLLPFQSQVMIGKLNRDGDVHNSEHSVAIKNISDEPVTLKAHIKVPSDQTNISYSIDSTSSLTLAPNATHRFKITVKSSKELDYASDFLHEAQLVIEHESAQLYVPIIMLDAIEYTINSQQLVKELWLKEHDNSGSYTDQYITQTQYLLRPGQYTLNAWYSLADKEAIVVKTLDIKDASHISISTAQAPHKIKVQSWLDHQGASRDLNELEGFGVFFDIANKSQQTRWSKFFDLSNNGMFVSKPLFSSSIPQGNILSFSLMYGDTASSADDYHLYAWSQSIDKLDGNKAIELDGSSSSTVFSVSAQHHNEFKWLVYNNLETIRDDTPFNSNTLGVYTSGRAFAKALSSAHRLSQPLSLTVHGNPQQSTFANSYKYQLTEQKTPYKYVTTPTFNFEQAGVKQRNHATIERNFNIDWQALVIDAHQAGFDSQLVFRDELKSHNNLQYSDYIDDSVLVCDQFIVAKRQYTSSTNGNLFGTTTAHNKVQACQNSQFITYANSYLANTPSLIASQLQLNNNEQQARINVVKLDYQSISQASIPFHYLVENDDSLQGDVKVLAELNINGQWHELDVTTLSKSIDDNGSLVKTSIDLPEQENTQLATLRIKLFTNTLHKTIWLTDSIVVGGTLEELFAQDSDNDGINDAQDRDADNDGMTNGYEFLNNLNPYDPTDAKSDLNKNGISNLAQFEQNTWSQFIESTVDSDLDGYVDLRDLFPNDPNEWADFDKDGTGDNADTDDDNDGFVDNQDAFPYDANEWLDSDQDSIGNNSDPDDDNDGYLDAEDAFPTDPSEWLDTDLDGRGNNIDNDDDNDGFQDHVDAFPLDANEWLDSDQDGVGNNADNDDDNDGFIDTEDAFPTDASEWLDSDSDGVGNNADNDDDNDGYSDDNDAYPLDASKWSDKPITNVTPITTSHTENGDAQAKSSGSFGLFALALLLLCLFRLNLMTNSPYKFKCNSL</sequence>
<dbReference type="GO" id="GO:0004252">
    <property type="term" value="F:serine-type endopeptidase activity"/>
    <property type="evidence" value="ECO:0007669"/>
    <property type="project" value="UniProtKB-UniRule"/>
</dbReference>
<dbReference type="InterPro" id="IPR034213">
    <property type="entry name" value="S8_Vpr-like"/>
</dbReference>
<keyword evidence="10" id="KW-0812">Transmembrane</keyword>
<dbReference type="PROSITE" id="PS00138">
    <property type="entry name" value="SUBTILASE_SER"/>
    <property type="match status" value="1"/>
</dbReference>
<dbReference type="EMBL" id="JABBPG010000008">
    <property type="protein sequence ID" value="NOU52241.1"/>
    <property type="molecule type" value="Genomic_DNA"/>
</dbReference>
<dbReference type="InterPro" id="IPR015500">
    <property type="entry name" value="Peptidase_S8_subtilisin-rel"/>
</dbReference>
<evidence type="ECO:0000256" key="4">
    <source>
        <dbReference type="ARBA" id="ARBA00022801"/>
    </source>
</evidence>
<evidence type="ECO:0000256" key="8">
    <source>
        <dbReference type="RuleBase" id="RU003355"/>
    </source>
</evidence>
<dbReference type="GO" id="GO:0007155">
    <property type="term" value="P:cell adhesion"/>
    <property type="evidence" value="ECO:0007669"/>
    <property type="project" value="InterPro"/>
</dbReference>
<keyword evidence="5 7" id="KW-0720">Serine protease</keyword>
<dbReference type="PROSITE" id="PS51892">
    <property type="entry name" value="SUBTILASE"/>
    <property type="match status" value="1"/>
</dbReference>
<feature type="compositionally biased region" description="Acidic residues" evidence="9">
    <location>
        <begin position="1301"/>
        <end position="1314"/>
    </location>
</feature>
<feature type="signal peptide" evidence="11">
    <location>
        <begin position="1"/>
        <end position="26"/>
    </location>
</feature>
<proteinExistence type="inferred from homology"/>
<dbReference type="InterPro" id="IPR023827">
    <property type="entry name" value="Peptidase_S8_Asp-AS"/>
</dbReference>
<dbReference type="Gene3D" id="3.40.50.200">
    <property type="entry name" value="Peptidase S8/S53 domain"/>
    <property type="match status" value="1"/>
</dbReference>
<dbReference type="InterPro" id="IPR050131">
    <property type="entry name" value="Peptidase_S8_subtilisin-like"/>
</dbReference>
<gene>
    <name evidence="13" type="ORF">HG263_17060</name>
</gene>
<feature type="compositionally biased region" description="Acidic residues" evidence="9">
    <location>
        <begin position="1196"/>
        <end position="1222"/>
    </location>
</feature>
<keyword evidence="10" id="KW-0472">Membrane</keyword>
<dbReference type="Pfam" id="PF00082">
    <property type="entry name" value="Peptidase_S8"/>
    <property type="match status" value="1"/>
</dbReference>
<feature type="region of interest" description="Disordered" evidence="9">
    <location>
        <begin position="1146"/>
        <end position="1323"/>
    </location>
</feature>
<reference evidence="13 14" key="1">
    <citation type="submission" date="2020-04" db="EMBL/GenBank/DDBJ databases">
        <title>Pseudoalteromonas caenipelagi sp. nov., isolated from a tidal flat.</title>
        <authorList>
            <person name="Park S."/>
            <person name="Yoon J.-H."/>
        </authorList>
    </citation>
    <scope>NUCLEOTIDE SEQUENCE [LARGE SCALE GENOMIC DNA]</scope>
    <source>
        <strain evidence="13 14">JBTF-M23</strain>
    </source>
</reference>
<comment type="caution">
    <text evidence="13">The sequence shown here is derived from an EMBL/GenBank/DDBJ whole genome shotgun (WGS) entry which is preliminary data.</text>
</comment>
<organism evidence="13 14">
    <name type="scientific">Pseudoalteromonas caenipelagi</name>
    <dbReference type="NCBI Taxonomy" id="2726988"/>
    <lineage>
        <taxon>Bacteria</taxon>
        <taxon>Pseudomonadati</taxon>
        <taxon>Pseudomonadota</taxon>
        <taxon>Gammaproteobacteria</taxon>
        <taxon>Alteromonadales</taxon>
        <taxon>Pseudoalteromonadaceae</taxon>
        <taxon>Pseudoalteromonas</taxon>
    </lineage>
</organism>
<keyword evidence="10" id="KW-1133">Transmembrane helix</keyword>
<evidence type="ECO:0000256" key="5">
    <source>
        <dbReference type="ARBA" id="ARBA00022825"/>
    </source>
</evidence>
<dbReference type="PROSITE" id="PS00136">
    <property type="entry name" value="SUBTILASE_ASP"/>
    <property type="match status" value="1"/>
</dbReference>
<protein>
    <submittedName>
        <fullName evidence="13">S8 family serine peptidase</fullName>
    </submittedName>
</protein>
<dbReference type="SUPFAM" id="SSF103647">
    <property type="entry name" value="TSP type-3 repeat"/>
    <property type="match status" value="2"/>
</dbReference>
<evidence type="ECO:0000256" key="10">
    <source>
        <dbReference type="SAM" id="Phobius"/>
    </source>
</evidence>
<dbReference type="PANTHER" id="PTHR43806:SF65">
    <property type="entry name" value="SERINE PROTEASE APRX"/>
    <property type="match status" value="1"/>
</dbReference>
<evidence type="ECO:0000256" key="9">
    <source>
        <dbReference type="SAM" id="MobiDB-lite"/>
    </source>
</evidence>
<feature type="compositionally biased region" description="Acidic residues" evidence="9">
    <location>
        <begin position="1266"/>
        <end position="1293"/>
    </location>
</feature>
<evidence type="ECO:0000256" key="6">
    <source>
        <dbReference type="PIRSR" id="PIRSR615500-1"/>
    </source>
</evidence>
<dbReference type="PRINTS" id="PR00723">
    <property type="entry name" value="SUBTILISIN"/>
</dbReference>
<keyword evidence="3 11" id="KW-0732">Signal</keyword>